<proteinExistence type="predicted"/>
<reference evidence="3 4" key="1">
    <citation type="submission" date="2017-09" db="EMBL/GenBank/DDBJ databases">
        <authorList>
            <person name="Thomas P."/>
            <person name="Seyboldt C."/>
        </authorList>
    </citation>
    <scope>NUCLEOTIDE SEQUENCE [LARGE SCALE GENOMIC DNA]</scope>
    <source>
        <strain evidence="3 4">DSM 7534</strain>
    </source>
</reference>
<evidence type="ECO:0000259" key="2">
    <source>
        <dbReference type="SMART" id="SM00387"/>
    </source>
</evidence>
<feature type="transmembrane region" description="Helical" evidence="1">
    <location>
        <begin position="67"/>
        <end position="87"/>
    </location>
</feature>
<dbReference type="PANTHER" id="PTHR40448">
    <property type="entry name" value="TWO-COMPONENT SENSOR HISTIDINE KINASE"/>
    <property type="match status" value="1"/>
</dbReference>
<dbReference type="InterPro" id="IPR036890">
    <property type="entry name" value="HATPase_C_sf"/>
</dbReference>
<evidence type="ECO:0000313" key="4">
    <source>
        <dbReference type="Proteomes" id="UP000280586"/>
    </source>
</evidence>
<feature type="domain" description="Histidine kinase/HSP90-like ATPase" evidence="2">
    <location>
        <begin position="202"/>
        <end position="307"/>
    </location>
</feature>
<keyword evidence="1" id="KW-0812">Transmembrane</keyword>
<dbReference type="SUPFAM" id="SSF55874">
    <property type="entry name" value="ATPase domain of HSP90 chaperone/DNA topoisomerase II/histidine kinase"/>
    <property type="match status" value="1"/>
</dbReference>
<dbReference type="Pfam" id="PF14501">
    <property type="entry name" value="HATPase_c_5"/>
    <property type="match status" value="1"/>
</dbReference>
<dbReference type="PANTHER" id="PTHR40448:SF1">
    <property type="entry name" value="TWO-COMPONENT SENSOR HISTIDINE KINASE"/>
    <property type="match status" value="1"/>
</dbReference>
<accession>A0A9N7PIY4</accession>
<organism evidence="3 4">
    <name type="scientific">Clostridium septicum</name>
    <dbReference type="NCBI Taxonomy" id="1504"/>
    <lineage>
        <taxon>Bacteria</taxon>
        <taxon>Bacillati</taxon>
        <taxon>Bacillota</taxon>
        <taxon>Clostridia</taxon>
        <taxon>Eubacteriales</taxon>
        <taxon>Clostridiaceae</taxon>
        <taxon>Clostridium</taxon>
    </lineage>
</organism>
<feature type="transmembrane region" description="Helical" evidence="1">
    <location>
        <begin position="33"/>
        <end position="55"/>
    </location>
</feature>
<dbReference type="GO" id="GO:0042802">
    <property type="term" value="F:identical protein binding"/>
    <property type="evidence" value="ECO:0007669"/>
    <property type="project" value="TreeGrafter"/>
</dbReference>
<dbReference type="Proteomes" id="UP000280586">
    <property type="component" value="Chromosome"/>
</dbReference>
<dbReference type="SMART" id="SM00387">
    <property type="entry name" value="HATPase_c"/>
    <property type="match status" value="1"/>
</dbReference>
<dbReference type="InterPro" id="IPR003594">
    <property type="entry name" value="HATPase_dom"/>
</dbReference>
<dbReference type="InterPro" id="IPR032834">
    <property type="entry name" value="NatK-like_C"/>
</dbReference>
<keyword evidence="1" id="KW-1133">Transmembrane helix</keyword>
<feature type="transmembrane region" description="Helical" evidence="1">
    <location>
        <begin position="6"/>
        <end position="21"/>
    </location>
</feature>
<evidence type="ECO:0000256" key="1">
    <source>
        <dbReference type="SAM" id="Phobius"/>
    </source>
</evidence>
<protein>
    <submittedName>
        <fullName evidence="3">GHKL domain-containing protein</fullName>
    </submittedName>
</protein>
<dbReference type="OrthoDB" id="9792686at2"/>
<gene>
    <name evidence="3" type="ORF">CP523_06370</name>
</gene>
<keyword evidence="1" id="KW-0472">Membrane</keyword>
<name>A0A9N7PIY4_CLOSE</name>
<dbReference type="AlphaFoldDB" id="A0A9N7PIY4"/>
<dbReference type="Gene3D" id="3.30.565.10">
    <property type="entry name" value="Histidine kinase-like ATPase, C-terminal domain"/>
    <property type="match status" value="1"/>
</dbReference>
<dbReference type="EMBL" id="CP023671">
    <property type="protein sequence ID" value="AYE34121.1"/>
    <property type="molecule type" value="Genomic_DNA"/>
</dbReference>
<dbReference type="KEGG" id="csep:CP523_06370"/>
<evidence type="ECO:0000313" key="3">
    <source>
        <dbReference type="EMBL" id="AYE34121.1"/>
    </source>
</evidence>
<sequence length="307" mass="35772">MNIVVIFLEILISLLLYNNLINKNIFNNILKNVILALLSCVLFKIMYVFLYFIIFKIFNSSSLKINHMIIEFSIITSILLIISIHYYKASYLLLTEKKNVEINSYSNLVLEELIENIRLNEHEYKNHLNTLYSIIEVEDNKDIIKDKVEKYIGKIRAGNEITGILYIKNIIVKAIIYNKLLECNSLGIKLDYKINRDFNILLEDWELNIVLSNLLNNSIEAVKALENKYIEVKLDKSEDNLKSIIEIKNPIEDVNITEIEQFFKKGFSRKGKGRGYGLFNVKKIVKRNKGDITLTLQDECIILKIVL</sequence>